<dbReference type="InterPro" id="IPR036388">
    <property type="entry name" value="WH-like_DNA-bd_sf"/>
</dbReference>
<reference evidence="1 2" key="1">
    <citation type="submission" date="2019-12" db="EMBL/GenBank/DDBJ databases">
        <title>Corynebacterium sp. nov., isolated from feces of the Anser Albifrons in China.</title>
        <authorList>
            <person name="Liu Q."/>
        </authorList>
    </citation>
    <scope>NUCLEOTIDE SEQUENCE [LARGE SCALE GENOMIC DNA]</scope>
    <source>
        <strain evidence="1 2">23H37-10</strain>
    </source>
</reference>
<sequence>MDPTMQHAHSAIADFRLPTSPIACIYHQIRTAPGIDRSHLSQTLGLSQPTVTRHVSALIEANLVAQSSAPGRAWGGFASGRAREVAHNEEPNGRKKNGRIPTLLHATATHILAIGVHVGGTFNRVHCRRWCWANGTSHPYRP</sequence>
<name>A0A7G7YQL2_9CORY</name>
<organism evidence="1 2">
    <name type="scientific">Corynebacterium anserum</name>
    <dbReference type="NCBI Taxonomy" id="2684406"/>
    <lineage>
        <taxon>Bacteria</taxon>
        <taxon>Bacillati</taxon>
        <taxon>Actinomycetota</taxon>
        <taxon>Actinomycetes</taxon>
        <taxon>Mycobacteriales</taxon>
        <taxon>Corynebacteriaceae</taxon>
        <taxon>Corynebacterium</taxon>
    </lineage>
</organism>
<dbReference type="EMBL" id="CP046883">
    <property type="protein sequence ID" value="QNH96782.1"/>
    <property type="molecule type" value="Genomic_DNA"/>
</dbReference>
<dbReference type="AlphaFoldDB" id="A0A7G7YQL2"/>
<accession>A0A7G7YQL2</accession>
<evidence type="ECO:0000313" key="1">
    <source>
        <dbReference type="EMBL" id="QNH96782.1"/>
    </source>
</evidence>
<protein>
    <submittedName>
        <fullName evidence="1">Winged helix-turn-helix transcriptional regulator</fullName>
    </submittedName>
</protein>
<dbReference type="InterPro" id="IPR036390">
    <property type="entry name" value="WH_DNA-bd_sf"/>
</dbReference>
<evidence type="ECO:0000313" key="2">
    <source>
        <dbReference type="Proteomes" id="UP000515275"/>
    </source>
</evidence>
<dbReference type="KEGG" id="cans:GP473_09115"/>
<dbReference type="RefSeq" id="WP_186276892.1">
    <property type="nucleotide sequence ID" value="NZ_CP046883.1"/>
</dbReference>
<dbReference type="Proteomes" id="UP000515275">
    <property type="component" value="Chromosome"/>
</dbReference>
<proteinExistence type="predicted"/>
<dbReference type="SUPFAM" id="SSF46785">
    <property type="entry name" value="Winged helix' DNA-binding domain"/>
    <property type="match status" value="1"/>
</dbReference>
<gene>
    <name evidence="1" type="ORF">GP473_09115</name>
</gene>
<keyword evidence="2" id="KW-1185">Reference proteome</keyword>
<dbReference type="Gene3D" id="1.10.10.10">
    <property type="entry name" value="Winged helix-like DNA-binding domain superfamily/Winged helix DNA-binding domain"/>
    <property type="match status" value="1"/>
</dbReference>
<dbReference type="Pfam" id="PF13412">
    <property type="entry name" value="HTH_24"/>
    <property type="match status" value="1"/>
</dbReference>